<dbReference type="GO" id="GO:0005524">
    <property type="term" value="F:ATP binding"/>
    <property type="evidence" value="ECO:0007669"/>
    <property type="project" value="UniProtKB-KW"/>
</dbReference>
<dbReference type="Pfam" id="PF13639">
    <property type="entry name" value="zf-RING_2"/>
    <property type="match status" value="1"/>
</dbReference>
<dbReference type="VEuPathDB" id="ToxoDB:CSUI_004834"/>
<dbReference type="PANTHER" id="PTHR45969">
    <property type="entry name" value="RING ZINC FINGER PROTEIN-RELATED"/>
    <property type="match status" value="1"/>
</dbReference>
<dbReference type="GO" id="GO:0061630">
    <property type="term" value="F:ubiquitin protein ligase activity"/>
    <property type="evidence" value="ECO:0007669"/>
    <property type="project" value="TreeGrafter"/>
</dbReference>
<dbReference type="InterPro" id="IPR013083">
    <property type="entry name" value="Znf_RING/FYVE/PHD"/>
</dbReference>
<feature type="compositionally biased region" description="Basic and acidic residues" evidence="7">
    <location>
        <begin position="485"/>
        <end position="526"/>
    </location>
</feature>
<evidence type="ECO:0000259" key="9">
    <source>
        <dbReference type="PROSITE" id="PS50089"/>
    </source>
</evidence>
<keyword evidence="4" id="KW-0862">Zinc</keyword>
<dbReference type="EMBL" id="MIGC01002312">
    <property type="protein sequence ID" value="PHJ21322.1"/>
    <property type="molecule type" value="Genomic_DNA"/>
</dbReference>
<evidence type="ECO:0000313" key="11">
    <source>
        <dbReference type="Proteomes" id="UP000221165"/>
    </source>
</evidence>
<dbReference type="RefSeq" id="XP_067923006.1">
    <property type="nucleotide sequence ID" value="XM_068065015.1"/>
</dbReference>
<dbReference type="CDD" id="cd16454">
    <property type="entry name" value="RING-H2_PA-TM-RING"/>
    <property type="match status" value="1"/>
</dbReference>
<dbReference type="PROSITE" id="PS50089">
    <property type="entry name" value="ZF_RING_2"/>
    <property type="match status" value="1"/>
</dbReference>
<evidence type="ECO:0000256" key="7">
    <source>
        <dbReference type="SAM" id="MobiDB-lite"/>
    </source>
</evidence>
<evidence type="ECO:0000256" key="4">
    <source>
        <dbReference type="ARBA" id="ARBA00022833"/>
    </source>
</evidence>
<dbReference type="PANTHER" id="PTHR45969:SF69">
    <property type="entry name" value="FINGER DOMAIN PROTEIN, PUTATIVE (AFU_ORTHOLOGUE AFUA_3G12190)-RELATED"/>
    <property type="match status" value="1"/>
</dbReference>
<evidence type="ECO:0000256" key="2">
    <source>
        <dbReference type="ARBA" id="ARBA00022741"/>
    </source>
</evidence>
<dbReference type="GO" id="GO:0008270">
    <property type="term" value="F:zinc ion binding"/>
    <property type="evidence" value="ECO:0007669"/>
    <property type="project" value="UniProtKB-KW"/>
</dbReference>
<organism evidence="10 11">
    <name type="scientific">Cystoisospora suis</name>
    <dbReference type="NCBI Taxonomy" id="483139"/>
    <lineage>
        <taxon>Eukaryota</taxon>
        <taxon>Sar</taxon>
        <taxon>Alveolata</taxon>
        <taxon>Apicomplexa</taxon>
        <taxon>Conoidasida</taxon>
        <taxon>Coccidia</taxon>
        <taxon>Eucoccidiorida</taxon>
        <taxon>Eimeriorina</taxon>
        <taxon>Sarcocystidae</taxon>
        <taxon>Cystoisospora</taxon>
    </lineage>
</organism>
<evidence type="ECO:0000256" key="8">
    <source>
        <dbReference type="SAM" id="SignalP"/>
    </source>
</evidence>
<dbReference type="SMART" id="SM00184">
    <property type="entry name" value="RING"/>
    <property type="match status" value="1"/>
</dbReference>
<dbReference type="Gene3D" id="3.10.330.10">
    <property type="match status" value="1"/>
</dbReference>
<evidence type="ECO:0000256" key="6">
    <source>
        <dbReference type="PROSITE-ProRule" id="PRU00175"/>
    </source>
</evidence>
<feature type="compositionally biased region" description="Acidic residues" evidence="7">
    <location>
        <begin position="354"/>
        <end position="364"/>
    </location>
</feature>
<feature type="compositionally biased region" description="Polar residues" evidence="7">
    <location>
        <begin position="470"/>
        <end position="483"/>
    </location>
</feature>
<gene>
    <name evidence="10" type="ORF">CSUI_004834</name>
</gene>
<dbReference type="Proteomes" id="UP000221165">
    <property type="component" value="Unassembled WGS sequence"/>
</dbReference>
<dbReference type="AlphaFoldDB" id="A0A2C6KZM6"/>
<keyword evidence="11" id="KW-1185">Reference proteome</keyword>
<comment type="caution">
    <text evidence="10">The sequence shown here is derived from an EMBL/GenBank/DDBJ whole genome shotgun (WGS) entry which is preliminary data.</text>
</comment>
<reference evidence="10 11" key="1">
    <citation type="journal article" date="2017" name="Int. J. Parasitol.">
        <title>The genome of the protozoan parasite Cystoisospora suis and a reverse vaccinology approach to identify vaccine candidates.</title>
        <authorList>
            <person name="Palmieri N."/>
            <person name="Shrestha A."/>
            <person name="Ruttkowski B."/>
            <person name="Beck T."/>
            <person name="Vogl C."/>
            <person name="Tomley F."/>
            <person name="Blake D.P."/>
            <person name="Joachim A."/>
        </authorList>
    </citation>
    <scope>NUCLEOTIDE SEQUENCE [LARGE SCALE GENOMIC DNA]</scope>
    <source>
        <strain evidence="10 11">Wien I</strain>
    </source>
</reference>
<accession>A0A2C6KZM6</accession>
<dbReference type="InterPro" id="IPR029067">
    <property type="entry name" value="CDC48_domain_2-like_sf"/>
</dbReference>
<feature type="domain" description="RING-type" evidence="9">
    <location>
        <begin position="380"/>
        <end position="418"/>
    </location>
</feature>
<dbReference type="Gene3D" id="3.30.40.10">
    <property type="entry name" value="Zinc/RING finger domain, C3HC4 (zinc finger)"/>
    <property type="match status" value="1"/>
</dbReference>
<feature type="compositionally biased region" description="Polar residues" evidence="7">
    <location>
        <begin position="196"/>
        <end position="206"/>
    </location>
</feature>
<dbReference type="InterPro" id="IPR001841">
    <property type="entry name" value="Znf_RING"/>
</dbReference>
<feature type="region of interest" description="Disordered" evidence="7">
    <location>
        <begin position="452"/>
        <end position="526"/>
    </location>
</feature>
<keyword evidence="3 6" id="KW-0863">Zinc-finger</keyword>
<dbReference type="GeneID" id="94428226"/>
<dbReference type="GO" id="GO:0016567">
    <property type="term" value="P:protein ubiquitination"/>
    <property type="evidence" value="ECO:0007669"/>
    <property type="project" value="TreeGrafter"/>
</dbReference>
<protein>
    <submittedName>
        <fullName evidence="10">Zinc c3hc4 type (Ring finger) domain-containing protein</fullName>
    </submittedName>
</protein>
<sequence length="542" mass="62161">MYILSFSLSVFLCAQCIYISLDPYGEFYRVHFVPFSDTLPTTYIFDFYEDYLKPFLLENKWRIFRRGDVYTYRGVEFKLIASEPESCLYARVGPETIVHHQGSVLPTILDILPRDVLARIRRLPTRLQPYAIIAAAQRLDPQALLRVIPSSAFHSSSRGINDRVVDLLQENLVRPFNFKFYLRNFPEMCELKRKTSSSSETAQLRASSPSSSSGSTSLEKRKTTEEEEEGDMLEKKKKIGDGGRPEEEEERNDGILRRGSDTREKNEEEEERDKREEMMGTGERRRDSYAGNHGMKEKGKLPKEQKREEEKIKKDLPAKNSKTKMERGGASSSRDERPMKPSPGVDRRVLEGQEDREEEEEEAKEELLLSSYERPACTVCTLCIEERDLSIILPCGHVFHWQCVHAWLRRNSTCPNCRADINVLIQKAQAQQGGGGGGGGFLQRFSSSASSLLQQGRNSGENTHEREGLRNTQTLSSSTSRNTGRLREGREEEGHEERRRSDGERENRERASRGASEEIRDGSRTNRSDTFSFLRCFFSDFL</sequence>
<proteinExistence type="predicted"/>
<evidence type="ECO:0000313" key="10">
    <source>
        <dbReference type="EMBL" id="PHJ21322.1"/>
    </source>
</evidence>
<keyword evidence="5" id="KW-0067">ATP-binding</keyword>
<feature type="compositionally biased region" description="Polar residues" evidence="7">
    <location>
        <begin position="452"/>
        <end position="461"/>
    </location>
</feature>
<evidence type="ECO:0000256" key="5">
    <source>
        <dbReference type="ARBA" id="ARBA00022840"/>
    </source>
</evidence>
<feature type="compositionally biased region" description="Basic and acidic residues" evidence="7">
    <location>
        <begin position="252"/>
        <end position="353"/>
    </location>
</feature>
<feature type="chain" id="PRO_5013016507" evidence="8">
    <location>
        <begin position="17"/>
        <end position="542"/>
    </location>
</feature>
<name>A0A2C6KZM6_9APIC</name>
<dbReference type="SUPFAM" id="SSF57850">
    <property type="entry name" value="RING/U-box"/>
    <property type="match status" value="1"/>
</dbReference>
<feature type="signal peptide" evidence="8">
    <location>
        <begin position="1"/>
        <end position="16"/>
    </location>
</feature>
<feature type="compositionally biased region" description="Low complexity" evidence="7">
    <location>
        <begin position="207"/>
        <end position="217"/>
    </location>
</feature>
<keyword evidence="1" id="KW-0479">Metal-binding</keyword>
<evidence type="ECO:0000256" key="3">
    <source>
        <dbReference type="ARBA" id="ARBA00022771"/>
    </source>
</evidence>
<keyword evidence="2" id="KW-0547">Nucleotide-binding</keyword>
<dbReference type="SUPFAM" id="SSF54585">
    <property type="entry name" value="Cdc48 domain 2-like"/>
    <property type="match status" value="1"/>
</dbReference>
<evidence type="ECO:0000256" key="1">
    <source>
        <dbReference type="ARBA" id="ARBA00022723"/>
    </source>
</evidence>
<keyword evidence="8" id="KW-0732">Signal</keyword>
<feature type="region of interest" description="Disordered" evidence="7">
    <location>
        <begin position="195"/>
        <end position="366"/>
    </location>
</feature>
<dbReference type="OrthoDB" id="8062037at2759"/>